<evidence type="ECO:0000259" key="3">
    <source>
        <dbReference type="Pfam" id="PF12969"/>
    </source>
</evidence>
<comment type="caution">
    <text evidence="4">The sequence shown here is derived from an EMBL/GenBank/DDBJ whole genome shotgun (WGS) entry which is preliminary data.</text>
</comment>
<dbReference type="Pfam" id="PF12969">
    <property type="entry name" value="DUF3857"/>
    <property type="match status" value="1"/>
</dbReference>
<evidence type="ECO:0000313" key="5">
    <source>
        <dbReference type="Proteomes" id="UP000318010"/>
    </source>
</evidence>
<dbReference type="InterPro" id="IPR038765">
    <property type="entry name" value="Papain-like_cys_pep_sf"/>
</dbReference>
<keyword evidence="5" id="KW-1185">Reference proteome</keyword>
<dbReference type="RefSeq" id="WP_146273114.1">
    <property type="nucleotide sequence ID" value="NZ_VOEI01000007.1"/>
</dbReference>
<feature type="domain" description="Transglutaminase-like" evidence="2">
    <location>
        <begin position="287"/>
        <end position="375"/>
    </location>
</feature>
<name>A0A563TXY8_9SPHI</name>
<feature type="domain" description="DUF3857" evidence="3">
    <location>
        <begin position="68"/>
        <end position="227"/>
    </location>
</feature>
<dbReference type="EMBL" id="VOEI01000007">
    <property type="protein sequence ID" value="TWR24237.1"/>
    <property type="molecule type" value="Genomic_DNA"/>
</dbReference>
<dbReference type="SUPFAM" id="SSF54001">
    <property type="entry name" value="Cysteine proteinases"/>
    <property type="match status" value="1"/>
</dbReference>
<dbReference type="Proteomes" id="UP000318010">
    <property type="component" value="Unassembled WGS sequence"/>
</dbReference>
<dbReference type="InterPro" id="IPR024618">
    <property type="entry name" value="DUF3857"/>
</dbReference>
<dbReference type="OrthoDB" id="8595007at2"/>
<sequence length="645" mass="72847">MKFQLLKAALCAAAFLLFGSLEVSAQKNKNLKEYLQASTIPDSLKEGANAVVRYASDELVVKRKDKLVIKHHSIVTILNEKADDAARLVLFYDKKFNSVNDAEMIIYNADGVQLKKYKKGDMYDRAAVDGISIVTDDRMLVAGHSIASYPATVEINYEVTRNSYFDLSEWSYLSPERAVQYAEYSVQTDPANGFRYKNYNTSIAPVKTSQDGLDKYTWTVKSLKAIKPEDDAVDWQVFPSISFANNYFSFDGIPGDFTTWKSYGNWQLGLNTDVNSLPPQRVEEIKAMTANLKTDKEKARFLYKYLQDNMRYVSIQLGIGGLKPFPATFVDQKKYGDCKALSNYMHALLKAVDIPSYYAMVRAGDNERPADKAFPSDPFNHVILCVPFKGDTTWLECTSSTRPFGKLGPFTENRNALLVTADGGVLVNTPKSSMLDNQFNTEVHITFEAEGGAKAKMKAITTGAYRDDFISMASLKSDEQKETLIRMLNMKQPNVLEISPVTDNDGVKELSLELEFDKFCDIAAGNKMFYRPRLFDLWKLTVPPLEKRKNDFYFSVPLQKACVTTIDLPQGYEVETLPVNQAFKFTYGSYDVNYKYDAAKNQVLSTATFNLNNHVIPAAKYTEMQQYMDNIAKAQNKKLVIRKKA</sequence>
<dbReference type="Pfam" id="PF01841">
    <property type="entry name" value="Transglut_core"/>
    <property type="match status" value="1"/>
</dbReference>
<feature type="signal peptide" evidence="1">
    <location>
        <begin position="1"/>
        <end position="25"/>
    </location>
</feature>
<feature type="chain" id="PRO_5021931166" evidence="1">
    <location>
        <begin position="26"/>
        <end position="645"/>
    </location>
</feature>
<dbReference type="Gene3D" id="3.10.620.30">
    <property type="match status" value="1"/>
</dbReference>
<dbReference type="Gene3D" id="2.60.40.3140">
    <property type="match status" value="1"/>
</dbReference>
<accession>A0A563TXY8</accession>
<gene>
    <name evidence="4" type="ORF">FPZ42_17285</name>
</gene>
<evidence type="ECO:0000256" key="1">
    <source>
        <dbReference type="SAM" id="SignalP"/>
    </source>
</evidence>
<dbReference type="InterPro" id="IPR002931">
    <property type="entry name" value="Transglutaminase-like"/>
</dbReference>
<evidence type="ECO:0000313" key="4">
    <source>
        <dbReference type="EMBL" id="TWR24237.1"/>
    </source>
</evidence>
<organism evidence="4 5">
    <name type="scientific">Mucilaginibacter achroorhodeus</name>
    <dbReference type="NCBI Taxonomy" id="2599294"/>
    <lineage>
        <taxon>Bacteria</taxon>
        <taxon>Pseudomonadati</taxon>
        <taxon>Bacteroidota</taxon>
        <taxon>Sphingobacteriia</taxon>
        <taxon>Sphingobacteriales</taxon>
        <taxon>Sphingobacteriaceae</taxon>
        <taxon>Mucilaginibacter</taxon>
    </lineage>
</organism>
<dbReference type="AlphaFoldDB" id="A0A563TXY8"/>
<reference evidence="4 5" key="1">
    <citation type="submission" date="2019-07" db="EMBL/GenBank/DDBJ databases">
        <authorList>
            <person name="Kim J."/>
        </authorList>
    </citation>
    <scope>NUCLEOTIDE SEQUENCE [LARGE SCALE GENOMIC DNA]</scope>
    <source>
        <strain evidence="4 5">MJ1a</strain>
    </source>
</reference>
<proteinExistence type="predicted"/>
<protein>
    <submittedName>
        <fullName evidence="4">DUF3857 domain-containing protein</fullName>
    </submittedName>
</protein>
<evidence type="ECO:0000259" key="2">
    <source>
        <dbReference type="Pfam" id="PF01841"/>
    </source>
</evidence>
<keyword evidence="1" id="KW-0732">Signal</keyword>
<dbReference type="Gene3D" id="2.60.120.1130">
    <property type="match status" value="1"/>
</dbReference>